<dbReference type="RefSeq" id="XP_014149774.1">
    <property type="nucleotide sequence ID" value="XM_014294299.1"/>
</dbReference>
<evidence type="ECO:0000313" key="3">
    <source>
        <dbReference type="Proteomes" id="UP000054560"/>
    </source>
</evidence>
<keyword evidence="3" id="KW-1185">Reference proteome</keyword>
<dbReference type="Proteomes" id="UP000054560">
    <property type="component" value="Unassembled WGS sequence"/>
</dbReference>
<sequence length="108" mass="12086">MDTADTTTKSLHTNSTSDSMRHSTDTEPRHRQSIGGASSTPHDAWRAASAQRENLSVLEEDMYMTDGTVSRVPIGLQLMGKPVEVQWKNFHLRPSVNKDALTSRQEYV</sequence>
<organism evidence="2 3">
    <name type="scientific">Sphaeroforma arctica JP610</name>
    <dbReference type="NCBI Taxonomy" id="667725"/>
    <lineage>
        <taxon>Eukaryota</taxon>
        <taxon>Ichthyosporea</taxon>
        <taxon>Ichthyophonida</taxon>
        <taxon>Sphaeroforma</taxon>
    </lineage>
</organism>
<dbReference type="EMBL" id="KQ243379">
    <property type="protein sequence ID" value="KNC75872.1"/>
    <property type="molecule type" value="Genomic_DNA"/>
</dbReference>
<dbReference type="AlphaFoldDB" id="A0A0L0FGG3"/>
<evidence type="ECO:0000256" key="1">
    <source>
        <dbReference type="SAM" id="MobiDB-lite"/>
    </source>
</evidence>
<feature type="region of interest" description="Disordered" evidence="1">
    <location>
        <begin position="1"/>
        <end position="50"/>
    </location>
</feature>
<feature type="compositionally biased region" description="Basic and acidic residues" evidence="1">
    <location>
        <begin position="19"/>
        <end position="30"/>
    </location>
</feature>
<evidence type="ECO:0000313" key="2">
    <source>
        <dbReference type="EMBL" id="KNC75872.1"/>
    </source>
</evidence>
<name>A0A0L0FGG3_9EUKA</name>
<gene>
    <name evidence="2" type="ORF">SARC_11611</name>
</gene>
<accession>A0A0L0FGG3</accession>
<dbReference type="GeneID" id="25912115"/>
<proteinExistence type="predicted"/>
<reference evidence="2 3" key="1">
    <citation type="submission" date="2011-02" db="EMBL/GenBank/DDBJ databases">
        <title>The Genome Sequence of Sphaeroforma arctica JP610.</title>
        <authorList>
            <consortium name="The Broad Institute Genome Sequencing Platform"/>
            <person name="Russ C."/>
            <person name="Cuomo C."/>
            <person name="Young S.K."/>
            <person name="Zeng Q."/>
            <person name="Gargeya S."/>
            <person name="Alvarado L."/>
            <person name="Berlin A."/>
            <person name="Chapman S.B."/>
            <person name="Chen Z."/>
            <person name="Freedman E."/>
            <person name="Gellesch M."/>
            <person name="Goldberg J."/>
            <person name="Griggs A."/>
            <person name="Gujja S."/>
            <person name="Heilman E."/>
            <person name="Heiman D."/>
            <person name="Howarth C."/>
            <person name="Mehta T."/>
            <person name="Neiman D."/>
            <person name="Pearson M."/>
            <person name="Roberts A."/>
            <person name="Saif S."/>
            <person name="Shea T."/>
            <person name="Shenoy N."/>
            <person name="Sisk P."/>
            <person name="Stolte C."/>
            <person name="Sykes S."/>
            <person name="White J."/>
            <person name="Yandava C."/>
            <person name="Burger G."/>
            <person name="Gray M.W."/>
            <person name="Holland P.W.H."/>
            <person name="King N."/>
            <person name="Lang F.B.F."/>
            <person name="Roger A.J."/>
            <person name="Ruiz-Trillo I."/>
            <person name="Haas B."/>
            <person name="Nusbaum C."/>
            <person name="Birren B."/>
        </authorList>
    </citation>
    <scope>NUCLEOTIDE SEQUENCE [LARGE SCALE GENOMIC DNA]</scope>
    <source>
        <strain evidence="2 3">JP610</strain>
    </source>
</reference>
<feature type="compositionally biased region" description="Polar residues" evidence="1">
    <location>
        <begin position="1"/>
        <end position="18"/>
    </location>
</feature>
<protein>
    <submittedName>
        <fullName evidence="2">Uncharacterized protein</fullName>
    </submittedName>
</protein>